<dbReference type="GO" id="GO:0003677">
    <property type="term" value="F:DNA binding"/>
    <property type="evidence" value="ECO:0007669"/>
    <property type="project" value="InterPro"/>
</dbReference>
<protein>
    <submittedName>
        <fullName evidence="2">Uncharacterized protein</fullName>
    </submittedName>
</protein>
<dbReference type="InterPro" id="IPR013762">
    <property type="entry name" value="Integrase-like_cat_sf"/>
</dbReference>
<comment type="caution">
    <text evidence="2">The sequence shown here is derived from an EMBL/GenBank/DDBJ whole genome shotgun (WGS) entry which is preliminary data.</text>
</comment>
<accession>A0A0F9N148</accession>
<organism evidence="2">
    <name type="scientific">marine sediment metagenome</name>
    <dbReference type="NCBI Taxonomy" id="412755"/>
    <lineage>
        <taxon>unclassified sequences</taxon>
        <taxon>metagenomes</taxon>
        <taxon>ecological metagenomes</taxon>
    </lineage>
</organism>
<name>A0A0F9N148_9ZZZZ</name>
<dbReference type="InterPro" id="IPR011010">
    <property type="entry name" value="DNA_brk_join_enz"/>
</dbReference>
<evidence type="ECO:0000256" key="1">
    <source>
        <dbReference type="ARBA" id="ARBA00023172"/>
    </source>
</evidence>
<dbReference type="GO" id="GO:0006310">
    <property type="term" value="P:DNA recombination"/>
    <property type="evidence" value="ECO:0007669"/>
    <property type="project" value="UniProtKB-KW"/>
</dbReference>
<dbReference type="EMBL" id="LAZR01009017">
    <property type="protein sequence ID" value="KKM75212.1"/>
    <property type="molecule type" value="Genomic_DNA"/>
</dbReference>
<proteinExistence type="predicted"/>
<gene>
    <name evidence="2" type="ORF">LCGC14_1392560</name>
</gene>
<evidence type="ECO:0000313" key="2">
    <source>
        <dbReference type="EMBL" id="KKM75212.1"/>
    </source>
</evidence>
<dbReference type="AlphaFoldDB" id="A0A0F9N148"/>
<dbReference type="Gene3D" id="1.10.443.10">
    <property type="entry name" value="Intergrase catalytic core"/>
    <property type="match status" value="1"/>
</dbReference>
<dbReference type="SUPFAM" id="SSF56349">
    <property type="entry name" value="DNA breaking-rejoining enzymes"/>
    <property type="match status" value="1"/>
</dbReference>
<keyword evidence="1" id="KW-0233">DNA recombination</keyword>
<sequence length="627" mass="71658">ADQPQAARNVRGSKLKVNFNLYDNIPKFVQTELKTLFFYILLSPLSFRNEKKTKRLAKGKLKPNTLIGVFKSGMRFIDKVFDVAILEYGREYVHQEIKSLAEISTYEFEVAARSYTYNFDSTLLNFFTYLRHPLSSKEVLDGAISNFDLKSRIKPKGQVVNAESKIIPNSIFEKLSALSSLLIVDFLQELEEEVQDQNSLKQLKYRGSIWSRECGVNQSSFNEYRVLRLRYKNYSESYIRENYPVPDWIFEYGDNTEKSFMAFNKMELLCRARFMREPLRKHINLVYQACLYIVGQFTGMRPSEMSEIVVKDEQCLKKEDGHWLICSQVKKHRESYNGLFDEKWLAIPIIRDAIRAASIINTLKNNPYLCANADTVASCETPQAMGSSGIKHQINNLIDFFFGSEKVKSLAFYPYMMRHTLAYQLFRAELGLPFISFQLKHFITGIDRYTSKGGVSEDTLGYGDIAQQLSKNGRYSKNIRHQAELESIKATMDPDGNYAGVKAAEHKQHMSSLFNGYMASGYTKEEVFEAMVHQGIAIVNVGQGYCYGGQVEDFNDSLPCIGGLRCNPVRCGNAIVTKQNAPHWRGIYSQNMANLNNPAYSHVQEEIKAAIEEAKLVLTHLGEDVEL</sequence>
<dbReference type="GO" id="GO:0015074">
    <property type="term" value="P:DNA integration"/>
    <property type="evidence" value="ECO:0007669"/>
    <property type="project" value="InterPro"/>
</dbReference>
<reference evidence="2" key="1">
    <citation type="journal article" date="2015" name="Nature">
        <title>Complex archaea that bridge the gap between prokaryotes and eukaryotes.</title>
        <authorList>
            <person name="Spang A."/>
            <person name="Saw J.H."/>
            <person name="Jorgensen S.L."/>
            <person name="Zaremba-Niedzwiedzka K."/>
            <person name="Martijn J."/>
            <person name="Lind A.E."/>
            <person name="van Eijk R."/>
            <person name="Schleper C."/>
            <person name="Guy L."/>
            <person name="Ettema T.J."/>
        </authorList>
    </citation>
    <scope>NUCLEOTIDE SEQUENCE</scope>
</reference>
<feature type="non-terminal residue" evidence="2">
    <location>
        <position position="1"/>
    </location>
</feature>